<keyword evidence="1" id="KW-1133">Transmembrane helix</keyword>
<comment type="caution">
    <text evidence="2">The sequence shown here is derived from an EMBL/GenBank/DDBJ whole genome shotgun (WGS) entry which is preliminary data.</text>
</comment>
<gene>
    <name evidence="2" type="ORF">KUV26_14000</name>
</gene>
<keyword evidence="1" id="KW-0812">Transmembrane</keyword>
<organism evidence="2 3">
    <name type="scientific">Leisingera daeponensis</name>
    <dbReference type="NCBI Taxonomy" id="405746"/>
    <lineage>
        <taxon>Bacteria</taxon>
        <taxon>Pseudomonadati</taxon>
        <taxon>Pseudomonadota</taxon>
        <taxon>Alphaproteobacteria</taxon>
        <taxon>Rhodobacterales</taxon>
        <taxon>Roseobacteraceae</taxon>
        <taxon>Leisingera</taxon>
    </lineage>
</organism>
<dbReference type="Proteomes" id="UP000766629">
    <property type="component" value="Unassembled WGS sequence"/>
</dbReference>
<dbReference type="RefSeq" id="WP_222508802.1">
    <property type="nucleotide sequence ID" value="NZ_JAHVJA010000006.1"/>
</dbReference>
<accession>A0ABS7NH75</accession>
<name>A0ABS7NH75_9RHOB</name>
<sequence length="73" mass="7307">MAWAGILLGMVTGLCAAVAGYAIGGLPLWACLVIYPAAGAAVALLAVVLMYWHREWTGGPGGSRPPGGRLAAA</sequence>
<evidence type="ECO:0000313" key="3">
    <source>
        <dbReference type="Proteomes" id="UP000766629"/>
    </source>
</evidence>
<proteinExistence type="predicted"/>
<protein>
    <submittedName>
        <fullName evidence="2">Uncharacterized protein</fullName>
    </submittedName>
</protein>
<evidence type="ECO:0000313" key="2">
    <source>
        <dbReference type="EMBL" id="MBY6140553.1"/>
    </source>
</evidence>
<evidence type="ECO:0000256" key="1">
    <source>
        <dbReference type="SAM" id="Phobius"/>
    </source>
</evidence>
<keyword evidence="3" id="KW-1185">Reference proteome</keyword>
<reference evidence="2 3" key="1">
    <citation type="submission" date="2021-06" db="EMBL/GenBank/DDBJ databases">
        <title>50 bacteria genomes isolated from Dapeng, Shenzhen, China.</title>
        <authorList>
            <person name="Zheng W."/>
            <person name="Yu S."/>
            <person name="Huang Y."/>
        </authorList>
    </citation>
    <scope>NUCLEOTIDE SEQUENCE [LARGE SCALE GENOMIC DNA]</scope>
    <source>
        <strain evidence="2 3">DP1N14-2</strain>
    </source>
</reference>
<dbReference type="EMBL" id="JAHVJA010000006">
    <property type="protein sequence ID" value="MBY6140553.1"/>
    <property type="molecule type" value="Genomic_DNA"/>
</dbReference>
<keyword evidence="1" id="KW-0472">Membrane</keyword>
<feature type="transmembrane region" description="Helical" evidence="1">
    <location>
        <begin position="32"/>
        <end position="52"/>
    </location>
</feature>